<reference evidence="6 7" key="1">
    <citation type="submission" date="2024-02" db="EMBL/GenBank/DDBJ databases">
        <title>de novo genome assembly of Solanum bulbocastanum strain 11H21.</title>
        <authorList>
            <person name="Hosaka A.J."/>
        </authorList>
    </citation>
    <scope>NUCLEOTIDE SEQUENCE [LARGE SCALE GENOMIC DNA]</scope>
    <source>
        <tissue evidence="6">Young leaves</tissue>
    </source>
</reference>
<accession>A0AAN8STR5</accession>
<dbReference type="PANTHER" id="PTHR33147">
    <property type="entry name" value="DEFENSIN-LIKE PROTEIN 1"/>
    <property type="match status" value="1"/>
</dbReference>
<gene>
    <name evidence="6" type="ORF">RDI58_029183</name>
</gene>
<keyword evidence="4" id="KW-1133">Transmembrane helix</keyword>
<dbReference type="SUPFAM" id="SSF57095">
    <property type="entry name" value="Scorpion toxin-like"/>
    <property type="match status" value="1"/>
</dbReference>
<dbReference type="Pfam" id="PF00304">
    <property type="entry name" value="Gamma-thionin"/>
    <property type="match status" value="1"/>
</dbReference>
<keyword evidence="4" id="KW-0472">Membrane</keyword>
<dbReference type="InterPro" id="IPR003614">
    <property type="entry name" value="Knottins"/>
</dbReference>
<dbReference type="Proteomes" id="UP001371456">
    <property type="component" value="Unassembled WGS sequence"/>
</dbReference>
<dbReference type="InterPro" id="IPR036574">
    <property type="entry name" value="Scorpion_toxin-like_sf"/>
</dbReference>
<dbReference type="EMBL" id="JBANQN010000012">
    <property type="protein sequence ID" value="KAK6773944.1"/>
    <property type="molecule type" value="Genomic_DNA"/>
</dbReference>
<dbReference type="Gene3D" id="3.30.30.10">
    <property type="entry name" value="Knottin, scorpion toxin-like"/>
    <property type="match status" value="1"/>
</dbReference>
<dbReference type="SMART" id="SM00505">
    <property type="entry name" value="Knot1"/>
    <property type="match status" value="1"/>
</dbReference>
<dbReference type="GO" id="GO:0006952">
    <property type="term" value="P:defense response"/>
    <property type="evidence" value="ECO:0007669"/>
    <property type="project" value="InterPro"/>
</dbReference>
<keyword evidence="3" id="KW-1015">Disulfide bond</keyword>
<dbReference type="PANTHER" id="PTHR33147:SF129">
    <property type="entry name" value="DEFENSIN-LIKE PROTEIN 2-RELATED"/>
    <property type="match status" value="1"/>
</dbReference>
<evidence type="ECO:0000256" key="4">
    <source>
        <dbReference type="SAM" id="Phobius"/>
    </source>
</evidence>
<keyword evidence="7" id="KW-1185">Reference proteome</keyword>
<evidence type="ECO:0000313" key="7">
    <source>
        <dbReference type="Proteomes" id="UP001371456"/>
    </source>
</evidence>
<evidence type="ECO:0000256" key="3">
    <source>
        <dbReference type="ARBA" id="ARBA00023157"/>
    </source>
</evidence>
<comment type="caution">
    <text evidence="6">The sequence shown here is derived from an EMBL/GenBank/DDBJ whole genome shotgun (WGS) entry which is preliminary data.</text>
</comment>
<feature type="domain" description="Knottins-like" evidence="5">
    <location>
        <begin position="36"/>
        <end position="79"/>
    </location>
</feature>
<proteinExistence type="predicted"/>
<organism evidence="6 7">
    <name type="scientific">Solanum bulbocastanum</name>
    <name type="common">Wild potato</name>
    <dbReference type="NCBI Taxonomy" id="147425"/>
    <lineage>
        <taxon>Eukaryota</taxon>
        <taxon>Viridiplantae</taxon>
        <taxon>Streptophyta</taxon>
        <taxon>Embryophyta</taxon>
        <taxon>Tracheophyta</taxon>
        <taxon>Spermatophyta</taxon>
        <taxon>Magnoliopsida</taxon>
        <taxon>eudicotyledons</taxon>
        <taxon>Gunneridae</taxon>
        <taxon>Pentapetalae</taxon>
        <taxon>asterids</taxon>
        <taxon>lamiids</taxon>
        <taxon>Solanales</taxon>
        <taxon>Solanaceae</taxon>
        <taxon>Solanoideae</taxon>
        <taxon>Solaneae</taxon>
        <taxon>Solanum</taxon>
    </lineage>
</organism>
<evidence type="ECO:0000259" key="5">
    <source>
        <dbReference type="SMART" id="SM00505"/>
    </source>
</evidence>
<comment type="subcellular location">
    <subcellularLocation>
        <location evidence="1">Secreted</location>
    </subcellularLocation>
</comment>
<name>A0AAN8STR5_SOLBU</name>
<evidence type="ECO:0000256" key="1">
    <source>
        <dbReference type="ARBA" id="ARBA00004613"/>
    </source>
</evidence>
<keyword evidence="4" id="KW-0812">Transmembrane</keyword>
<dbReference type="GO" id="GO:0005576">
    <property type="term" value="C:extracellular region"/>
    <property type="evidence" value="ECO:0007669"/>
    <property type="project" value="UniProtKB-SubCell"/>
</dbReference>
<protein>
    <recommendedName>
        <fullName evidence="5">Knottins-like domain-containing protein</fullName>
    </recommendedName>
</protein>
<feature type="transmembrane region" description="Helical" evidence="4">
    <location>
        <begin position="12"/>
        <end position="31"/>
    </location>
</feature>
<dbReference type="AlphaFoldDB" id="A0AAN8STR5"/>
<evidence type="ECO:0000256" key="2">
    <source>
        <dbReference type="ARBA" id="ARBA00022525"/>
    </source>
</evidence>
<evidence type="ECO:0000313" key="6">
    <source>
        <dbReference type="EMBL" id="KAK6773944.1"/>
    </source>
</evidence>
<sequence>MNLTHHEYELIKFVILFYLLLFFNYFIIIIMTEANICQEASKTFKGPCVEQAKCTTACQSEGFQFGECSNSICYCTKPCPPN</sequence>
<keyword evidence="2" id="KW-0964">Secreted</keyword>